<keyword evidence="1" id="KW-0812">Transmembrane</keyword>
<evidence type="ECO:0000313" key="2">
    <source>
        <dbReference type="EMBL" id="SPF47315.1"/>
    </source>
</evidence>
<name>A0A2U3L5X4_9BACT</name>
<protein>
    <submittedName>
        <fullName evidence="2">Uncharacterized protein</fullName>
    </submittedName>
</protein>
<dbReference type="EMBL" id="OMOD01000170">
    <property type="protein sequence ID" value="SPF47315.1"/>
    <property type="molecule type" value="Genomic_DNA"/>
</dbReference>
<feature type="transmembrane region" description="Helical" evidence="1">
    <location>
        <begin position="7"/>
        <end position="23"/>
    </location>
</feature>
<sequence>MLKLPRRLAIAGILVGMGLMVFWECDYKYNFFHLPTAEEASRLQSSYTAPPAYRFLEKATFVLCPGVFLGFVTMDMGEVANLIMWLVATVINGAVYYCVGLFLRAVGRRWVSG</sequence>
<feature type="transmembrane region" description="Helical" evidence="1">
    <location>
        <begin position="82"/>
        <end position="103"/>
    </location>
</feature>
<keyword evidence="1" id="KW-0472">Membrane</keyword>
<dbReference type="AlphaFoldDB" id="A0A2U3L5X4"/>
<keyword evidence="1" id="KW-1133">Transmembrane helix</keyword>
<gene>
    <name evidence="2" type="ORF">SBA1_730025</name>
</gene>
<accession>A0A2U3L5X4</accession>
<evidence type="ECO:0000256" key="1">
    <source>
        <dbReference type="SAM" id="Phobius"/>
    </source>
</evidence>
<reference evidence="3" key="1">
    <citation type="submission" date="2018-02" db="EMBL/GenBank/DDBJ databases">
        <authorList>
            <person name="Hausmann B."/>
        </authorList>
    </citation>
    <scope>NUCLEOTIDE SEQUENCE [LARGE SCALE GENOMIC DNA]</scope>
    <source>
        <strain evidence="3">Peat soil MAG SbA1</strain>
    </source>
</reference>
<proteinExistence type="predicted"/>
<organism evidence="2 3">
    <name type="scientific">Candidatus Sulfotelmatobacter kueseliae</name>
    <dbReference type="NCBI Taxonomy" id="2042962"/>
    <lineage>
        <taxon>Bacteria</taxon>
        <taxon>Pseudomonadati</taxon>
        <taxon>Acidobacteriota</taxon>
        <taxon>Terriglobia</taxon>
        <taxon>Terriglobales</taxon>
        <taxon>Candidatus Korobacteraceae</taxon>
        <taxon>Candidatus Sulfotelmatobacter</taxon>
    </lineage>
</organism>
<evidence type="ECO:0000313" key="3">
    <source>
        <dbReference type="Proteomes" id="UP000238701"/>
    </source>
</evidence>
<dbReference type="Proteomes" id="UP000238701">
    <property type="component" value="Unassembled WGS sequence"/>
</dbReference>